<evidence type="ECO:0000313" key="3">
    <source>
        <dbReference type="Proteomes" id="UP000199400"/>
    </source>
</evidence>
<evidence type="ECO:0000256" key="1">
    <source>
        <dbReference type="SAM" id="MobiDB-lite"/>
    </source>
</evidence>
<dbReference type="EMBL" id="FOMX01000033">
    <property type="protein sequence ID" value="SFF17774.1"/>
    <property type="molecule type" value="Genomic_DNA"/>
</dbReference>
<keyword evidence="3" id="KW-1185">Reference proteome</keyword>
<gene>
    <name evidence="2" type="ORF">SAMN02745121_07354</name>
</gene>
<proteinExistence type="predicted"/>
<reference evidence="3" key="1">
    <citation type="submission" date="2016-10" db="EMBL/GenBank/DDBJ databases">
        <authorList>
            <person name="Varghese N."/>
            <person name="Submissions S."/>
        </authorList>
    </citation>
    <scope>NUCLEOTIDE SEQUENCE [LARGE SCALE GENOMIC DNA]</scope>
    <source>
        <strain evidence="3">ATCC 25963</strain>
    </source>
</reference>
<dbReference type="Proteomes" id="UP000199400">
    <property type="component" value="Unassembled WGS sequence"/>
</dbReference>
<organism evidence="2 3">
    <name type="scientific">Nannocystis exedens</name>
    <dbReference type="NCBI Taxonomy" id="54"/>
    <lineage>
        <taxon>Bacteria</taxon>
        <taxon>Pseudomonadati</taxon>
        <taxon>Myxococcota</taxon>
        <taxon>Polyangia</taxon>
        <taxon>Nannocystales</taxon>
        <taxon>Nannocystaceae</taxon>
        <taxon>Nannocystis</taxon>
    </lineage>
</organism>
<accession>A0A1I2GIQ7</accession>
<name>A0A1I2GIQ7_9BACT</name>
<dbReference type="AlphaFoldDB" id="A0A1I2GIQ7"/>
<feature type="region of interest" description="Disordered" evidence="1">
    <location>
        <begin position="41"/>
        <end position="96"/>
    </location>
</feature>
<feature type="compositionally biased region" description="Acidic residues" evidence="1">
    <location>
        <begin position="59"/>
        <end position="72"/>
    </location>
</feature>
<sequence length="181" mass="19487">MHSMRRPSTSSRIPTPRHSRARLGALGCCLFALVGCDEGSVTSTGDEETESAAGPLDAGWDDTTDSDVEADAGLDTTGATGDGPGTDASDGDHALDVPHGGDYRTLDATYGAGCEECVSCLLECDWARISCEENADYWRWMSERDCWYAYGWVCWYVEPGNDQDGACTNYNSCMISASLQH</sequence>
<evidence type="ECO:0000313" key="2">
    <source>
        <dbReference type="EMBL" id="SFF17774.1"/>
    </source>
</evidence>
<protein>
    <submittedName>
        <fullName evidence="2">Uncharacterized protein</fullName>
    </submittedName>
</protein>